<proteinExistence type="predicted"/>
<dbReference type="EMBL" id="GBRH01258746">
    <property type="protein sequence ID" value="JAD39149.1"/>
    <property type="molecule type" value="Transcribed_RNA"/>
</dbReference>
<reference evidence="1" key="1">
    <citation type="submission" date="2014-09" db="EMBL/GenBank/DDBJ databases">
        <authorList>
            <person name="Magalhaes I.L.F."/>
            <person name="Oliveira U."/>
            <person name="Santos F.R."/>
            <person name="Vidigal T.H.D.A."/>
            <person name="Brescovit A.D."/>
            <person name="Santos A.J."/>
        </authorList>
    </citation>
    <scope>NUCLEOTIDE SEQUENCE</scope>
    <source>
        <tissue evidence="1">Shoot tissue taken approximately 20 cm above the soil surface</tissue>
    </source>
</reference>
<protein>
    <submittedName>
        <fullName evidence="1">Uncharacterized protein</fullName>
    </submittedName>
</protein>
<organism evidence="1">
    <name type="scientific">Arundo donax</name>
    <name type="common">Giant reed</name>
    <name type="synonym">Donax arundinaceus</name>
    <dbReference type="NCBI Taxonomy" id="35708"/>
    <lineage>
        <taxon>Eukaryota</taxon>
        <taxon>Viridiplantae</taxon>
        <taxon>Streptophyta</taxon>
        <taxon>Embryophyta</taxon>
        <taxon>Tracheophyta</taxon>
        <taxon>Spermatophyta</taxon>
        <taxon>Magnoliopsida</taxon>
        <taxon>Liliopsida</taxon>
        <taxon>Poales</taxon>
        <taxon>Poaceae</taxon>
        <taxon>PACMAD clade</taxon>
        <taxon>Arundinoideae</taxon>
        <taxon>Arundineae</taxon>
        <taxon>Arundo</taxon>
    </lineage>
</organism>
<accession>A0A0A8ZIE5</accession>
<name>A0A0A8ZIE5_ARUDO</name>
<dbReference type="AlphaFoldDB" id="A0A0A8ZIE5"/>
<evidence type="ECO:0000313" key="1">
    <source>
        <dbReference type="EMBL" id="JAD39149.1"/>
    </source>
</evidence>
<reference evidence="1" key="2">
    <citation type="journal article" date="2015" name="Data Brief">
        <title>Shoot transcriptome of the giant reed, Arundo donax.</title>
        <authorList>
            <person name="Barrero R.A."/>
            <person name="Guerrero F.D."/>
            <person name="Moolhuijzen P."/>
            <person name="Goolsby J.A."/>
            <person name="Tidwell J."/>
            <person name="Bellgard S.E."/>
            <person name="Bellgard M.I."/>
        </authorList>
    </citation>
    <scope>NUCLEOTIDE SEQUENCE</scope>
    <source>
        <tissue evidence="1">Shoot tissue taken approximately 20 cm above the soil surface</tissue>
    </source>
</reference>
<sequence length="36" mass="4508">MIQNFQQDYEIKFILRYFRSRGNSYFFKHAKISMIS</sequence>